<name>A0ABX8A731_9BRAD</name>
<dbReference type="Pfam" id="PF02515">
    <property type="entry name" value="CoA_transf_3"/>
    <property type="match status" value="1"/>
</dbReference>
<dbReference type="PANTHER" id="PTHR48207:SF3">
    <property type="entry name" value="SUCCINATE--HYDROXYMETHYLGLUTARATE COA-TRANSFERASE"/>
    <property type="match status" value="1"/>
</dbReference>
<dbReference type="EMBL" id="CP036498">
    <property type="protein sequence ID" value="QUS38831.1"/>
    <property type="molecule type" value="Genomic_DNA"/>
</dbReference>
<accession>A0ABX8A731</accession>
<dbReference type="InterPro" id="IPR050483">
    <property type="entry name" value="CoA-transferase_III_domain"/>
</dbReference>
<dbReference type="Gene3D" id="3.40.50.10540">
    <property type="entry name" value="Crotonobetainyl-coa:carnitine coa-transferase, domain 1"/>
    <property type="match status" value="1"/>
</dbReference>
<organism evidence="2 3">
    <name type="scientific">Tardiphaga alba</name>
    <dbReference type="NCBI Taxonomy" id="340268"/>
    <lineage>
        <taxon>Bacteria</taxon>
        <taxon>Pseudomonadati</taxon>
        <taxon>Pseudomonadota</taxon>
        <taxon>Alphaproteobacteria</taxon>
        <taxon>Hyphomicrobiales</taxon>
        <taxon>Nitrobacteraceae</taxon>
        <taxon>Tardiphaga</taxon>
    </lineage>
</organism>
<dbReference type="Proteomes" id="UP000682843">
    <property type="component" value="Chromosome"/>
</dbReference>
<dbReference type="RefSeq" id="WP_211912371.1">
    <property type="nucleotide sequence ID" value="NZ_CP036498.1"/>
</dbReference>
<dbReference type="InterPro" id="IPR023606">
    <property type="entry name" value="CoA-Trfase_III_dom_1_sf"/>
</dbReference>
<sequence>MQSPDTQVLRNLKVLDFSMGVAGPHAALLCAQNGASVVKIESLEGDWCRTLGTRVGDLSPFFITYNRGKRSVAIDTKNAAAREAVLSMANQADIIIEAFRPGVMNKLGFGYDTIAKTNPGIIYLSVNGFGSTGPMMNAPATDVVLQGFAGIMNMNRDTSGVPQRIDHVVIDVITGLYGFQNILTAVMARNTSGGSGRHLECTMLGSAMAFQAGKIVEDAMQVGQNLWFVPQGGFSTADGQISLSVRRDDAFARMCEALGRADMMASGKFDTVALRLEHADELLSILREDFKQRSTAELSAILTKADILHAPINTYASLLAHEQTQAADAYYWGDQNGIDKPLPFPKAPGATHDESLSDAPHIGQHTHEALKDWGITDEAIAALVACHAIAADARSP</sequence>
<reference evidence="2 3" key="1">
    <citation type="submission" date="2019-02" db="EMBL/GenBank/DDBJ databases">
        <title>Emended description of the genus Rhodopseudomonas and description of Rhodopseudomonas albus sp. nov., a non-phototrophic, heavy-metal-tolerant bacterium isolated from garden soil.</title>
        <authorList>
            <person name="Bao Z."/>
            <person name="Cao W.W."/>
            <person name="Sato Y."/>
            <person name="Nishizawa T."/>
            <person name="Zhao J."/>
            <person name="Guo Y."/>
            <person name="Ohta H."/>
        </authorList>
    </citation>
    <scope>NUCLEOTIDE SEQUENCE [LARGE SCALE GENOMIC DNA]</scope>
    <source>
        <strain evidence="2 3">SK50-23</strain>
    </source>
</reference>
<keyword evidence="1 2" id="KW-0808">Transferase</keyword>
<dbReference type="SUPFAM" id="SSF89796">
    <property type="entry name" value="CoA-transferase family III (CaiB/BaiF)"/>
    <property type="match status" value="1"/>
</dbReference>
<dbReference type="PANTHER" id="PTHR48207">
    <property type="entry name" value="SUCCINATE--HYDROXYMETHYLGLUTARATE COA-TRANSFERASE"/>
    <property type="match status" value="1"/>
</dbReference>
<gene>
    <name evidence="2" type="ORF">RPMA_08295</name>
</gene>
<keyword evidence="3" id="KW-1185">Reference proteome</keyword>
<proteinExistence type="predicted"/>
<evidence type="ECO:0000256" key="1">
    <source>
        <dbReference type="ARBA" id="ARBA00022679"/>
    </source>
</evidence>
<dbReference type="InterPro" id="IPR044855">
    <property type="entry name" value="CoA-Trfase_III_dom3_sf"/>
</dbReference>
<dbReference type="GO" id="GO:0016740">
    <property type="term" value="F:transferase activity"/>
    <property type="evidence" value="ECO:0007669"/>
    <property type="project" value="UniProtKB-KW"/>
</dbReference>
<dbReference type="InterPro" id="IPR003673">
    <property type="entry name" value="CoA-Trfase_fam_III"/>
</dbReference>
<protein>
    <submittedName>
        <fullName evidence="2">CoA transferase</fullName>
    </submittedName>
</protein>
<dbReference type="Gene3D" id="3.30.1540.10">
    <property type="entry name" value="formyl-coa transferase, domain 3"/>
    <property type="match status" value="1"/>
</dbReference>
<evidence type="ECO:0000313" key="2">
    <source>
        <dbReference type="EMBL" id="QUS38831.1"/>
    </source>
</evidence>
<evidence type="ECO:0000313" key="3">
    <source>
        <dbReference type="Proteomes" id="UP000682843"/>
    </source>
</evidence>